<evidence type="ECO:0000313" key="2">
    <source>
        <dbReference type="Proteomes" id="UP000641741"/>
    </source>
</evidence>
<dbReference type="GO" id="GO:0032259">
    <property type="term" value="P:methylation"/>
    <property type="evidence" value="ECO:0007669"/>
    <property type="project" value="UniProtKB-KW"/>
</dbReference>
<dbReference type="RefSeq" id="WP_186969644.1">
    <property type="nucleotide sequence ID" value="NZ_JACOPK010000004.1"/>
</dbReference>
<keyword evidence="2" id="KW-1185">Reference proteome</keyword>
<keyword evidence="1" id="KW-0808">Transferase</keyword>
<name>A0ABR7GM32_9FIRM</name>
<dbReference type="Proteomes" id="UP000641741">
    <property type="component" value="Unassembled WGS sequence"/>
</dbReference>
<dbReference type="PANTHER" id="PTHR38451">
    <property type="entry name" value="TRNA (ADENINE(22)-N(1))-METHYLTRANSFERASE"/>
    <property type="match status" value="1"/>
</dbReference>
<dbReference type="PANTHER" id="PTHR38451:SF1">
    <property type="entry name" value="TRNA (ADENINE(22)-N(1))-METHYLTRANSFERASE"/>
    <property type="match status" value="1"/>
</dbReference>
<organism evidence="1 2">
    <name type="scientific">Agathobaculum hominis</name>
    <dbReference type="NCBI Taxonomy" id="2763014"/>
    <lineage>
        <taxon>Bacteria</taxon>
        <taxon>Bacillati</taxon>
        <taxon>Bacillota</taxon>
        <taxon>Clostridia</taxon>
        <taxon>Eubacteriales</taxon>
        <taxon>Butyricicoccaceae</taxon>
        <taxon>Agathobaculum</taxon>
    </lineage>
</organism>
<dbReference type="SUPFAM" id="SSF53335">
    <property type="entry name" value="S-adenosyl-L-methionine-dependent methyltransferases"/>
    <property type="match status" value="1"/>
</dbReference>
<gene>
    <name evidence="1" type="ORF">H8S02_05340</name>
</gene>
<keyword evidence="1" id="KW-0489">Methyltransferase</keyword>
<reference evidence="1 2" key="1">
    <citation type="submission" date="2020-08" db="EMBL/GenBank/DDBJ databases">
        <title>Genome public.</title>
        <authorList>
            <person name="Liu C."/>
            <person name="Sun Q."/>
        </authorList>
    </citation>
    <scope>NUCLEOTIDE SEQUENCE [LARGE SCALE GENOMIC DNA]</scope>
    <source>
        <strain evidence="1 2">M2</strain>
    </source>
</reference>
<proteinExistence type="predicted"/>
<accession>A0ABR7GM32</accession>
<dbReference type="Pfam" id="PF12847">
    <property type="entry name" value="Methyltransf_18"/>
    <property type="match status" value="1"/>
</dbReference>
<dbReference type="EMBL" id="JACOPK010000004">
    <property type="protein sequence ID" value="MBC5695370.1"/>
    <property type="molecule type" value="Genomic_DNA"/>
</dbReference>
<dbReference type="GO" id="GO:0008168">
    <property type="term" value="F:methyltransferase activity"/>
    <property type="evidence" value="ECO:0007669"/>
    <property type="project" value="UniProtKB-KW"/>
</dbReference>
<protein>
    <submittedName>
        <fullName evidence="1">SAM-dependent methyltransferase</fullName>
    </submittedName>
</protein>
<evidence type="ECO:0000313" key="1">
    <source>
        <dbReference type="EMBL" id="MBC5695370.1"/>
    </source>
</evidence>
<comment type="caution">
    <text evidence="1">The sequence shown here is derived from an EMBL/GenBank/DDBJ whole genome shotgun (WGS) entry which is preliminary data.</text>
</comment>
<sequence length="229" mass="25020">MESMILTPRLACIAALVPQGAQLADVGTDHGKLPITLLIEGRIAHAIGSDLREGPLDHAARNAEEHGVILPLRLAAGLDGISPEECDTVTIAGMGGQTIAEILQNAPWTADGDHLLLLQPMTMIYELRQWLWAHGYAIERETLCREDRRHYVILSVRGGAKECLYPREKCAVSPALLAAPDAGAYLRHLIERETRALNGMERSENTDIAKLRSQQALVRELTAALEGLK</sequence>
<dbReference type="Gene3D" id="3.40.50.150">
    <property type="entry name" value="Vaccinia Virus protein VP39"/>
    <property type="match status" value="1"/>
</dbReference>
<dbReference type="InterPro" id="IPR029063">
    <property type="entry name" value="SAM-dependent_MTases_sf"/>
</dbReference>